<dbReference type="GO" id="GO:0016740">
    <property type="term" value="F:transferase activity"/>
    <property type="evidence" value="ECO:0007669"/>
    <property type="project" value="UniProtKB-KW"/>
</dbReference>
<dbReference type="GO" id="GO:0007264">
    <property type="term" value="P:small GTPase-mediated signal transduction"/>
    <property type="evidence" value="ECO:0007669"/>
    <property type="project" value="UniProtKB-UniRule"/>
</dbReference>
<keyword evidence="3" id="KW-0808">Transferase</keyword>
<evidence type="ECO:0000313" key="4">
    <source>
        <dbReference type="Proteomes" id="UP000234254"/>
    </source>
</evidence>
<dbReference type="GO" id="GO:0005968">
    <property type="term" value="C:Rab-protein geranylgeranyltransferase complex"/>
    <property type="evidence" value="ECO:0007669"/>
    <property type="project" value="TreeGrafter"/>
</dbReference>
<dbReference type="GO" id="GO:0005092">
    <property type="term" value="F:GDP-dissociation inhibitor activity"/>
    <property type="evidence" value="ECO:0007669"/>
    <property type="project" value="UniProtKB-UniRule"/>
</dbReference>
<dbReference type="PANTHER" id="PTHR11787:SF4">
    <property type="entry name" value="CHM, RAB ESCORT PROTEIN 1"/>
    <property type="match status" value="1"/>
</dbReference>
<dbReference type="EMBL" id="MSFM01000010">
    <property type="protein sequence ID" value="PKY01955.1"/>
    <property type="molecule type" value="Genomic_DNA"/>
</dbReference>
<dbReference type="GO" id="GO:0005634">
    <property type="term" value="C:nucleus"/>
    <property type="evidence" value="ECO:0007669"/>
    <property type="project" value="TreeGrafter"/>
</dbReference>
<dbReference type="OrthoDB" id="1923006at2759"/>
<dbReference type="PANTHER" id="PTHR11787">
    <property type="entry name" value="RAB GDP-DISSOCIATION INHIBITOR"/>
    <property type="match status" value="1"/>
</dbReference>
<dbReference type="PRINTS" id="PR00891">
    <property type="entry name" value="RABGDIREP"/>
</dbReference>
<protein>
    <recommendedName>
        <fullName evidence="2">Rab proteins geranylgeranyltransferase</fullName>
    </recommendedName>
</protein>
<accession>A0A2I1CWG6</accession>
<dbReference type="AlphaFoldDB" id="A0A2I1CWG6"/>
<evidence type="ECO:0000313" key="3">
    <source>
        <dbReference type="EMBL" id="PKY01955.1"/>
    </source>
</evidence>
<name>A0A2I1CWG6_ASPC2</name>
<dbReference type="InterPro" id="IPR036188">
    <property type="entry name" value="FAD/NAD-bd_sf"/>
</dbReference>
<dbReference type="SUPFAM" id="SSF51905">
    <property type="entry name" value="FAD/NAD(P)-binding domain"/>
    <property type="match status" value="1"/>
</dbReference>
<reference evidence="3" key="1">
    <citation type="submission" date="2016-12" db="EMBL/GenBank/DDBJ databases">
        <title>The genomes of Aspergillus section Nigri reveals drivers in fungal speciation.</title>
        <authorList>
            <consortium name="DOE Joint Genome Institute"/>
            <person name="Vesth T.C."/>
            <person name="Nybo J."/>
            <person name="Theobald S."/>
            <person name="Brandl J."/>
            <person name="Frisvad J.C."/>
            <person name="Nielsen K.F."/>
            <person name="Lyhne E.K."/>
            <person name="Kogle M.E."/>
            <person name="Kuo A."/>
            <person name="Riley R."/>
            <person name="Clum A."/>
            <person name="Nolan M."/>
            <person name="Lipzen A."/>
            <person name="Salamov A."/>
            <person name="Henrissat B."/>
            <person name="Wiebenga A."/>
            <person name="De vries R.P."/>
            <person name="Grigoriev I.V."/>
            <person name="Mortensen U.H."/>
            <person name="Andersen M.R."/>
            <person name="Baker S.E."/>
        </authorList>
    </citation>
    <scope>NUCLEOTIDE SEQUENCE</scope>
    <source>
        <strain evidence="3">IBT 28561</strain>
    </source>
</reference>
<evidence type="ECO:0000256" key="1">
    <source>
        <dbReference type="ARBA" id="ARBA00005593"/>
    </source>
</evidence>
<comment type="similarity">
    <text evidence="1 2">Belongs to the Rab GDI family.</text>
</comment>
<sequence length="578" mass="63243">MESLTETPWDVLISGTGLPQSLLALALSRSGKNVIHVDRNAFYGSAEAAFSLQEAQEWANRVNQEPENFPFEDASVYSPQDAQSLPSRRYTLSLSPQLIYCRSNLLPTLISSKVYRQLEFQAVGSWWIHRSQADNSGDANLYRVPGSREDVFADDKITVKSKRTLMRFLRHIGKTQQGNETPLGTEENENMATPFSTYLESKFQVPAELLDPLLSLSLSQASPQKTSAEYAVPRIQRHLASIGVFGPGFGSLLAKWGGGSEICQVGCRALAVGGGIYVLNSGVESIVQPTQGEDDARLKVQLSNGETINTKHVFGSYWDVPTDKHPNCNRVARSISIVSSPLEGLFPVAAEGAPTPAGAVVVFPGSSLGQADDAPPVYVLVHSSETGECPPGQCKFTFFFFYLVQESPPPPSPAHMMTTFQKLLIYIACTFIDEKYNLIMSFKLFCFKFLPLVCRSTANIFPGVLYSSITTPGDAGQSLIEKAVNKLLESAADPSAQVSWSLRYTQLGRPGDDLASPVAMTLDHVSDNVVCFPPPSLDLSFDDTVIGTVKDAWRLAMGDEVVDDEFMKFEDREGAYDE</sequence>
<dbReference type="GO" id="GO:0005829">
    <property type="term" value="C:cytosol"/>
    <property type="evidence" value="ECO:0007669"/>
    <property type="project" value="TreeGrafter"/>
</dbReference>
<dbReference type="PIRSF" id="PIRSF037514">
    <property type="entry name" value="Rab_ger_ger_transf_A_fun"/>
    <property type="match status" value="1"/>
</dbReference>
<dbReference type="GO" id="GO:0016192">
    <property type="term" value="P:vesicle-mediated transport"/>
    <property type="evidence" value="ECO:0007669"/>
    <property type="project" value="TreeGrafter"/>
</dbReference>
<evidence type="ECO:0000256" key="2">
    <source>
        <dbReference type="PIRNR" id="PIRNR037514"/>
    </source>
</evidence>
<dbReference type="SUPFAM" id="SSF54373">
    <property type="entry name" value="FAD-linked reductases, C-terminal domain"/>
    <property type="match status" value="1"/>
</dbReference>
<keyword evidence="4" id="KW-1185">Reference proteome</keyword>
<dbReference type="GeneID" id="36549443"/>
<comment type="caution">
    <text evidence="3">The sequence shown here is derived from an EMBL/GenBank/DDBJ whole genome shotgun (WGS) entry which is preliminary data.</text>
</comment>
<dbReference type="Gene3D" id="3.30.519.10">
    <property type="entry name" value="Guanine Nucleotide Dissociation Inhibitor, domain 2"/>
    <property type="match status" value="1"/>
</dbReference>
<dbReference type="Gene3D" id="3.50.50.60">
    <property type="entry name" value="FAD/NAD(P)-binding domain"/>
    <property type="match status" value="2"/>
</dbReference>
<organism evidence="3 4">
    <name type="scientific">Aspergillus campestris (strain IBT 28561)</name>
    <dbReference type="NCBI Taxonomy" id="1392248"/>
    <lineage>
        <taxon>Eukaryota</taxon>
        <taxon>Fungi</taxon>
        <taxon>Dikarya</taxon>
        <taxon>Ascomycota</taxon>
        <taxon>Pezizomycotina</taxon>
        <taxon>Eurotiomycetes</taxon>
        <taxon>Eurotiomycetidae</taxon>
        <taxon>Eurotiales</taxon>
        <taxon>Aspergillaceae</taxon>
        <taxon>Aspergillus</taxon>
        <taxon>Aspergillus subgen. Circumdati</taxon>
    </lineage>
</organism>
<dbReference type="InterPro" id="IPR017230">
    <property type="entry name" value="Mrs6"/>
</dbReference>
<dbReference type="Proteomes" id="UP000234254">
    <property type="component" value="Unassembled WGS sequence"/>
</dbReference>
<dbReference type="RefSeq" id="XP_024690549.1">
    <property type="nucleotide sequence ID" value="XM_024841914.1"/>
</dbReference>
<gene>
    <name evidence="3" type="ORF">P168DRAFT_38624</name>
</gene>
<proteinExistence type="inferred from homology"/>
<dbReference type="InterPro" id="IPR018203">
    <property type="entry name" value="GDP_dissociation_inhibitor"/>
</dbReference>
<dbReference type="VEuPathDB" id="FungiDB:P168DRAFT_38624"/>
<dbReference type="Pfam" id="PF00996">
    <property type="entry name" value="GDI"/>
    <property type="match status" value="1"/>
</dbReference>